<proteinExistence type="predicted"/>
<sequence>MKTSLGRRRLLALCMVPLLFAGLWGVQQIGTSQSAYADKAAAGLASSTLEGLGSAPFVVEVQEQLGEWRKTASEKEAVNLYQASGAAFPVGIPGFAELTTVSLTYRLQAGGSSGYVTPSFAPAYTCNSACQETYPYLRFNVRLDNGANIATGVTLTEFNSLTTSSTPLLLPGVSHSITVDIYLDNNTPYRFDKQNVSLGMTLTAMSAANTS</sequence>
<evidence type="ECO:0000313" key="1">
    <source>
        <dbReference type="EMBL" id="NIH52342.1"/>
    </source>
</evidence>
<dbReference type="RefSeq" id="WP_167146751.1">
    <property type="nucleotide sequence ID" value="NZ_JAAMOX010000001.1"/>
</dbReference>
<organism evidence="1 2">
    <name type="scientific">Lysinibacter cavernae</name>
    <dbReference type="NCBI Taxonomy" id="1640652"/>
    <lineage>
        <taxon>Bacteria</taxon>
        <taxon>Bacillati</taxon>
        <taxon>Actinomycetota</taxon>
        <taxon>Actinomycetes</taxon>
        <taxon>Micrococcales</taxon>
        <taxon>Microbacteriaceae</taxon>
        <taxon>Lysinibacter</taxon>
    </lineage>
</organism>
<dbReference type="AlphaFoldDB" id="A0A7X5TT53"/>
<name>A0A7X5TT53_9MICO</name>
<dbReference type="EMBL" id="JAAMOX010000001">
    <property type="protein sequence ID" value="NIH52342.1"/>
    <property type="molecule type" value="Genomic_DNA"/>
</dbReference>
<keyword evidence="2" id="KW-1185">Reference proteome</keyword>
<evidence type="ECO:0000313" key="2">
    <source>
        <dbReference type="Proteomes" id="UP000541033"/>
    </source>
</evidence>
<reference evidence="1 2" key="1">
    <citation type="submission" date="2020-02" db="EMBL/GenBank/DDBJ databases">
        <title>Sequencing the genomes of 1000 actinobacteria strains.</title>
        <authorList>
            <person name="Klenk H.-P."/>
        </authorList>
    </citation>
    <scope>NUCLEOTIDE SEQUENCE [LARGE SCALE GENOMIC DNA]</scope>
    <source>
        <strain evidence="1 2">DSM 27960</strain>
    </source>
</reference>
<protein>
    <submittedName>
        <fullName evidence="1">Uncharacterized protein</fullName>
    </submittedName>
</protein>
<gene>
    <name evidence="1" type="ORF">FHX76_000210</name>
</gene>
<dbReference type="Proteomes" id="UP000541033">
    <property type="component" value="Unassembled WGS sequence"/>
</dbReference>
<comment type="caution">
    <text evidence="1">The sequence shown here is derived from an EMBL/GenBank/DDBJ whole genome shotgun (WGS) entry which is preliminary data.</text>
</comment>
<accession>A0A7X5TT53</accession>